<reference evidence="1" key="1">
    <citation type="submission" date="2018-05" db="EMBL/GenBank/DDBJ databases">
        <authorList>
            <person name="Lanie J.A."/>
            <person name="Ng W.-L."/>
            <person name="Kazmierczak K.M."/>
            <person name="Andrzejewski T.M."/>
            <person name="Davidsen T.M."/>
            <person name="Wayne K.J."/>
            <person name="Tettelin H."/>
            <person name="Glass J.I."/>
            <person name="Rusch D."/>
            <person name="Podicherti R."/>
            <person name="Tsui H.-C.T."/>
            <person name="Winkler M.E."/>
        </authorList>
    </citation>
    <scope>NUCLEOTIDE SEQUENCE</scope>
</reference>
<dbReference type="AlphaFoldDB" id="A0A382H0C4"/>
<organism evidence="1">
    <name type="scientific">marine metagenome</name>
    <dbReference type="NCBI Taxonomy" id="408172"/>
    <lineage>
        <taxon>unclassified sequences</taxon>
        <taxon>metagenomes</taxon>
        <taxon>ecological metagenomes</taxon>
    </lineage>
</organism>
<sequence>ISLQANKNTDIRFCMEGIQSNSSLPYYHFYRNCTRCSFSLQIL</sequence>
<proteinExistence type="predicted"/>
<protein>
    <submittedName>
        <fullName evidence="1">Uncharacterized protein</fullName>
    </submittedName>
</protein>
<feature type="non-terminal residue" evidence="1">
    <location>
        <position position="1"/>
    </location>
</feature>
<accession>A0A382H0C4</accession>
<evidence type="ECO:0000313" key="1">
    <source>
        <dbReference type="EMBL" id="SVB80233.1"/>
    </source>
</evidence>
<name>A0A382H0C4_9ZZZZ</name>
<dbReference type="EMBL" id="UINC01058223">
    <property type="protein sequence ID" value="SVB80233.1"/>
    <property type="molecule type" value="Genomic_DNA"/>
</dbReference>
<feature type="non-terminal residue" evidence="1">
    <location>
        <position position="43"/>
    </location>
</feature>
<gene>
    <name evidence="1" type="ORF">METZ01_LOCUS233087</name>
</gene>